<name>A0A2W2CDY3_9ACTN</name>
<evidence type="ECO:0000256" key="7">
    <source>
        <dbReference type="SAM" id="Phobius"/>
    </source>
</evidence>
<evidence type="ECO:0000313" key="10">
    <source>
        <dbReference type="Proteomes" id="UP000248764"/>
    </source>
</evidence>
<gene>
    <name evidence="9" type="ORF">C1I92_01500</name>
</gene>
<dbReference type="AlphaFoldDB" id="A0A2W2CDY3"/>
<dbReference type="GO" id="GO:0005886">
    <property type="term" value="C:plasma membrane"/>
    <property type="evidence" value="ECO:0007669"/>
    <property type="project" value="UniProtKB-SubCell"/>
</dbReference>
<organism evidence="9 10">
    <name type="scientific">Jiangella anatolica</name>
    <dbReference type="NCBI Taxonomy" id="2670374"/>
    <lineage>
        <taxon>Bacteria</taxon>
        <taxon>Bacillati</taxon>
        <taxon>Actinomycetota</taxon>
        <taxon>Actinomycetes</taxon>
        <taxon>Jiangellales</taxon>
        <taxon>Jiangellaceae</taxon>
        <taxon>Jiangella</taxon>
    </lineage>
</organism>
<evidence type="ECO:0000259" key="8">
    <source>
        <dbReference type="Pfam" id="PF00482"/>
    </source>
</evidence>
<dbReference type="InterPro" id="IPR018076">
    <property type="entry name" value="T2SS_GspF_dom"/>
</dbReference>
<comment type="subcellular location">
    <subcellularLocation>
        <location evidence="1">Cell membrane</location>
        <topology evidence="1">Multi-pass membrane protein</topology>
    </subcellularLocation>
</comment>
<dbReference type="PANTHER" id="PTHR35007:SF1">
    <property type="entry name" value="PILUS ASSEMBLY PROTEIN"/>
    <property type="match status" value="1"/>
</dbReference>
<protein>
    <recommendedName>
        <fullName evidence="8">Type II secretion system protein GspF domain-containing protein</fullName>
    </recommendedName>
</protein>
<dbReference type="Proteomes" id="UP000248764">
    <property type="component" value="Unassembled WGS sequence"/>
</dbReference>
<keyword evidence="5 7" id="KW-0472">Membrane</keyword>
<keyword evidence="10" id="KW-1185">Reference proteome</keyword>
<keyword evidence="3 7" id="KW-0812">Transmembrane</keyword>
<keyword evidence="2" id="KW-1003">Cell membrane</keyword>
<feature type="domain" description="Type II secretion system protein GspF" evidence="8">
    <location>
        <begin position="208"/>
        <end position="331"/>
    </location>
</feature>
<feature type="transmembrane region" description="Helical" evidence="7">
    <location>
        <begin position="166"/>
        <end position="189"/>
    </location>
</feature>
<evidence type="ECO:0000256" key="4">
    <source>
        <dbReference type="ARBA" id="ARBA00022989"/>
    </source>
</evidence>
<keyword evidence="4 7" id="KW-1133">Transmembrane helix</keyword>
<evidence type="ECO:0000256" key="5">
    <source>
        <dbReference type="ARBA" id="ARBA00023136"/>
    </source>
</evidence>
<feature type="compositionally biased region" description="Low complexity" evidence="6">
    <location>
        <begin position="65"/>
        <end position="90"/>
    </location>
</feature>
<dbReference type="PANTHER" id="PTHR35007">
    <property type="entry name" value="INTEGRAL MEMBRANE PROTEIN-RELATED"/>
    <property type="match status" value="1"/>
</dbReference>
<feature type="region of interest" description="Disordered" evidence="6">
    <location>
        <begin position="1"/>
        <end position="97"/>
    </location>
</feature>
<evidence type="ECO:0000256" key="1">
    <source>
        <dbReference type="ARBA" id="ARBA00004651"/>
    </source>
</evidence>
<evidence type="ECO:0000313" key="9">
    <source>
        <dbReference type="EMBL" id="PZF86507.1"/>
    </source>
</evidence>
<accession>A0A2W2CDY3</accession>
<dbReference type="EMBL" id="POTW01000002">
    <property type="protein sequence ID" value="PZF86507.1"/>
    <property type="molecule type" value="Genomic_DNA"/>
</dbReference>
<feature type="transmembrane region" description="Helical" evidence="7">
    <location>
        <begin position="318"/>
        <end position="337"/>
    </location>
</feature>
<dbReference type="Pfam" id="PF00482">
    <property type="entry name" value="T2SSF"/>
    <property type="match status" value="1"/>
</dbReference>
<evidence type="ECO:0000256" key="2">
    <source>
        <dbReference type="ARBA" id="ARBA00022475"/>
    </source>
</evidence>
<evidence type="ECO:0000256" key="6">
    <source>
        <dbReference type="SAM" id="MobiDB-lite"/>
    </source>
</evidence>
<evidence type="ECO:0000256" key="3">
    <source>
        <dbReference type="ARBA" id="ARBA00022692"/>
    </source>
</evidence>
<proteinExistence type="predicted"/>
<reference evidence="9 10" key="1">
    <citation type="submission" date="2018-01" db="EMBL/GenBank/DDBJ databases">
        <title>Draft genome sequence of Jiangella sp. GTF31.</title>
        <authorList>
            <person name="Sahin N."/>
            <person name="Ay H."/>
            <person name="Saygin H."/>
        </authorList>
    </citation>
    <scope>NUCLEOTIDE SEQUENCE [LARGE SCALE GENOMIC DNA]</scope>
    <source>
        <strain evidence="9 10">GTF31</strain>
    </source>
</reference>
<comment type="caution">
    <text evidence="9">The sequence shown here is derived from an EMBL/GenBank/DDBJ whole genome shotgun (WGS) entry which is preliminary data.</text>
</comment>
<sequence>MDEPSPAGPTSPVDRMNHADGTGPVNHTGLADPPSPISPTGLVGPTSPADPHGRHHDAADRADPADAADAAGPHGHLGAAGRDRPGAAGRFTPSARTDRLTDNLGRLVLRRGLAASLLHVPYRDLALLRRSVAQFAGERALYAVVGLIAPTAAAAALAIAVVRLPFAVPAVAGLVAAVALSYLPLYTVADLARTKRMEFRRAMAAYVDLVALERAAGSGPTQALESAAGIGASWAFQRVRDELARARWAGVPAWEALRTVGRDLRLPELTDIGDVLRMSAREGATVYDVLRSRASAMRTQLLTGDQARAGARTERATAPLAATAVVFMLLLAAPVAMRIG</sequence>
<feature type="transmembrane region" description="Helical" evidence="7">
    <location>
        <begin position="140"/>
        <end position="160"/>
    </location>
</feature>